<evidence type="ECO:0000313" key="3">
    <source>
        <dbReference type="Proteomes" id="UP000032300"/>
    </source>
</evidence>
<evidence type="ECO:0000256" key="1">
    <source>
        <dbReference type="SAM" id="Phobius"/>
    </source>
</evidence>
<gene>
    <name evidence="2" type="ORF">TS85_02670</name>
</gene>
<keyword evidence="3" id="KW-1185">Reference proteome</keyword>
<keyword evidence="1" id="KW-0472">Membrane</keyword>
<reference evidence="2 3" key="2">
    <citation type="submission" date="2015-02" db="EMBL/GenBank/DDBJ databases">
        <title>The complete genome of Sphingomonas hengshuiensis sp. WHSC-8 isolated from soil of Hengshui Lake.</title>
        <authorList>
            <person name="Wei S."/>
            <person name="Guo J."/>
            <person name="Su C."/>
            <person name="Wu R."/>
            <person name="Zhang Z."/>
            <person name="Liang K."/>
            <person name="Li H."/>
            <person name="Wang T."/>
            <person name="Liu H."/>
            <person name="Zhang C."/>
            <person name="Li Z."/>
            <person name="Wang Q."/>
            <person name="Meng J."/>
        </authorList>
    </citation>
    <scope>NUCLEOTIDE SEQUENCE [LARGE SCALE GENOMIC DNA]</scope>
    <source>
        <strain evidence="2 3">WHSC-8</strain>
    </source>
</reference>
<dbReference type="Proteomes" id="UP000032300">
    <property type="component" value="Chromosome"/>
</dbReference>
<sequence>MQQQLWSGAVAAMLLAAGSGLAEHRRRRRRDADRVGFMPWTMLQVLAMLVAMILASLALNLRG</sequence>
<protein>
    <submittedName>
        <fullName evidence="2">Uncharacterized protein</fullName>
    </submittedName>
</protein>
<proteinExistence type="predicted"/>
<dbReference type="AlphaFoldDB" id="A0A7U5BFA6"/>
<accession>A0A7U5BFA6</accession>
<keyword evidence="1" id="KW-0812">Transmembrane</keyword>
<name>A0A7U5BFA6_9SPHN</name>
<evidence type="ECO:0000313" key="2">
    <source>
        <dbReference type="EMBL" id="AJP74211.1"/>
    </source>
</evidence>
<dbReference type="EMBL" id="CP010836">
    <property type="protein sequence ID" value="AJP74211.1"/>
    <property type="molecule type" value="Genomic_DNA"/>
</dbReference>
<reference evidence="2 3" key="1">
    <citation type="journal article" date="2015" name="Int. J. Syst. Evol. Microbiol.">
        <title>Sphingomonas hengshuiensis sp. nov., isolated from lake wetland.</title>
        <authorList>
            <person name="Wei S."/>
            <person name="Wang T."/>
            <person name="Liu H."/>
            <person name="Zhang C."/>
            <person name="Guo J."/>
            <person name="Wang Q."/>
            <person name="Liang K."/>
            <person name="Zhang Z."/>
        </authorList>
    </citation>
    <scope>NUCLEOTIDE SEQUENCE [LARGE SCALE GENOMIC DNA]</scope>
    <source>
        <strain evidence="2 3">WHSC-8</strain>
    </source>
</reference>
<dbReference type="KEGG" id="sphi:TS85_02670"/>
<feature type="transmembrane region" description="Helical" evidence="1">
    <location>
        <begin position="38"/>
        <end position="61"/>
    </location>
</feature>
<organism evidence="2 3">
    <name type="scientific">Sphingomonas hengshuiensis</name>
    <dbReference type="NCBI Taxonomy" id="1609977"/>
    <lineage>
        <taxon>Bacteria</taxon>
        <taxon>Pseudomonadati</taxon>
        <taxon>Pseudomonadota</taxon>
        <taxon>Alphaproteobacteria</taxon>
        <taxon>Sphingomonadales</taxon>
        <taxon>Sphingomonadaceae</taxon>
        <taxon>Sphingomonas</taxon>
    </lineage>
</organism>
<keyword evidence="1" id="KW-1133">Transmembrane helix</keyword>